<accession>A0ABQ4EIM4</accession>
<reference evidence="1 2" key="1">
    <citation type="submission" date="2021-01" db="EMBL/GenBank/DDBJ databases">
        <title>Whole genome shotgun sequence of Plantactinospora mayteni NBRC 109088.</title>
        <authorList>
            <person name="Komaki H."/>
            <person name="Tamura T."/>
        </authorList>
    </citation>
    <scope>NUCLEOTIDE SEQUENCE [LARGE SCALE GENOMIC DNA]</scope>
    <source>
        <strain evidence="1 2">NBRC 109088</strain>
    </source>
</reference>
<protein>
    <submittedName>
        <fullName evidence="1">Uncharacterized protein</fullName>
    </submittedName>
</protein>
<comment type="caution">
    <text evidence="1">The sequence shown here is derived from an EMBL/GenBank/DDBJ whole genome shotgun (WGS) entry which is preliminary data.</text>
</comment>
<evidence type="ECO:0000313" key="2">
    <source>
        <dbReference type="Proteomes" id="UP000621500"/>
    </source>
</evidence>
<dbReference type="EMBL" id="BONX01000006">
    <property type="protein sequence ID" value="GIG94578.1"/>
    <property type="molecule type" value="Genomic_DNA"/>
</dbReference>
<keyword evidence="2" id="KW-1185">Reference proteome</keyword>
<sequence length="244" mass="26420">MPTYEHSPMFALLVEAPVELTPLYAVLAGLHQAMSGKPVGTCVISCHQISGALHHLGFEAEPIAACATLYRTTGTFTEVSEVGVWKRPPILRLDGTTTGHMVVWTPSFAQLIDPTLVQDPTLYALAARDPVYSIPVSVEVSTDRVEVLRTRPVVALDERLHASWLLLPEWTEVMNTVLDGPEGTAATLGGLVLAADALVALRHLGHERDLTQLSELYPQLGALLAGRRQLPPLPAQVPPELLHD</sequence>
<proteinExistence type="predicted"/>
<gene>
    <name evidence="1" type="ORF">Pma05_11510</name>
</gene>
<organism evidence="1 2">
    <name type="scientific">Plantactinospora mayteni</name>
    <dbReference type="NCBI Taxonomy" id="566021"/>
    <lineage>
        <taxon>Bacteria</taxon>
        <taxon>Bacillati</taxon>
        <taxon>Actinomycetota</taxon>
        <taxon>Actinomycetes</taxon>
        <taxon>Micromonosporales</taxon>
        <taxon>Micromonosporaceae</taxon>
        <taxon>Plantactinospora</taxon>
    </lineage>
</organism>
<evidence type="ECO:0000313" key="1">
    <source>
        <dbReference type="EMBL" id="GIG94578.1"/>
    </source>
</evidence>
<name>A0ABQ4EIM4_9ACTN</name>
<dbReference type="RefSeq" id="WP_239311733.1">
    <property type="nucleotide sequence ID" value="NZ_BAAAZQ010000005.1"/>
</dbReference>
<dbReference type="Proteomes" id="UP000621500">
    <property type="component" value="Unassembled WGS sequence"/>
</dbReference>